<keyword evidence="4" id="KW-1185">Reference proteome</keyword>
<feature type="transmembrane region" description="Helical" evidence="2">
    <location>
        <begin position="168"/>
        <end position="192"/>
    </location>
</feature>
<dbReference type="RefSeq" id="WP_318750570.1">
    <property type="nucleotide sequence ID" value="NZ_CP132508.1"/>
</dbReference>
<evidence type="ECO:0000256" key="1">
    <source>
        <dbReference type="SAM" id="MobiDB-lite"/>
    </source>
</evidence>
<feature type="transmembrane region" description="Helical" evidence="2">
    <location>
        <begin position="59"/>
        <end position="76"/>
    </location>
</feature>
<keyword evidence="2" id="KW-0812">Transmembrane</keyword>
<feature type="transmembrane region" description="Helical" evidence="2">
    <location>
        <begin position="34"/>
        <end position="53"/>
    </location>
</feature>
<feature type="transmembrane region" description="Helical" evidence="2">
    <location>
        <begin position="6"/>
        <end position="25"/>
    </location>
</feature>
<dbReference type="Pfam" id="PF07758">
    <property type="entry name" value="DUF1614"/>
    <property type="match status" value="1"/>
</dbReference>
<evidence type="ECO:0000256" key="2">
    <source>
        <dbReference type="SAM" id="Phobius"/>
    </source>
</evidence>
<sequence>MFSGTTALLIGLAVLVLMGVVHQVLDRMRLSKGTALALLGAMIAGTFLPEVALGPGVRIDPGGALVPAAVALYLLLTTDHAFERRRALVASLWTAAAVYATDWFLPSDPGGGRWWLMDPLWSPVVVAALFGYLAGRSRRAAFVAATLGVLLVDLIGAVTNSLRGIPGAWVNLGGGGVFDAVVLASVGAVALAEGVGEIREWLARRAPWRRGKARPAPPPSVAEQGVAPSPAASWLLAALALVVVAVTAWLGPRFQQPTGDELVDAPMELREVGTERLLLVSSRVMQVGDIWIDAADRWYRIVRVEGAIAYARALLAPADGTLAGRTGAPSPRGPGAPETGPARATGPGTPAPGPDGPAAGTDAGVGGAPTGPDAFVALRVRWTPPSLFSAWRAAPAGLIPDPWGTPTGGVGAAANHGALDPLAGRGPGPRPGPAALANALPLGALFQKVVDPSPVRPQPRGEGFIGIYHTHNDESYIPTDGAASVNGRGGIHRVGDVLGRELAQHGFRVVKSEALHLPHDRGAYRRSRRTALKMLPKNPLVLLDVHRDATPPEFYREVVKGEPVTQIRLVVGRENPFHRTNLAFARRLKAEADRSFPGLVKGIYYGRGNYNQDLGPRTLLIEVGAHTNSRIRAERGAAMFATVLDRTLARAR</sequence>
<feature type="transmembrane region" description="Helical" evidence="2">
    <location>
        <begin position="231"/>
        <end position="251"/>
    </location>
</feature>
<dbReference type="Pfam" id="PF07454">
    <property type="entry name" value="SpoIIP"/>
    <property type="match status" value="1"/>
</dbReference>
<protein>
    <submittedName>
        <fullName evidence="3">Stage II sporulation protein P</fullName>
    </submittedName>
</protein>
<dbReference type="Proteomes" id="UP001304683">
    <property type="component" value="Chromosome"/>
</dbReference>
<keyword evidence="2" id="KW-0472">Membrane</keyword>
<gene>
    <name evidence="3" type="ORF">Q5761_10540</name>
</gene>
<evidence type="ECO:0000313" key="4">
    <source>
        <dbReference type="Proteomes" id="UP001304683"/>
    </source>
</evidence>
<feature type="transmembrane region" description="Helical" evidence="2">
    <location>
        <begin position="88"/>
        <end position="106"/>
    </location>
</feature>
<evidence type="ECO:0000313" key="3">
    <source>
        <dbReference type="EMBL" id="WPD18788.1"/>
    </source>
</evidence>
<feature type="compositionally biased region" description="Low complexity" evidence="1">
    <location>
        <begin position="333"/>
        <end position="348"/>
    </location>
</feature>
<feature type="region of interest" description="Disordered" evidence="1">
    <location>
        <begin position="324"/>
        <end position="368"/>
    </location>
</feature>
<dbReference type="InterPro" id="IPR010897">
    <property type="entry name" value="Spore_II_P"/>
</dbReference>
<reference evidence="3 4" key="1">
    <citation type="submission" date="2023-08" db="EMBL/GenBank/DDBJ databases">
        <title>Genome sequence of Thermaerobacter compostii strain Ins1, a spore-forming filamentous bacterium isolated from a deep geothermal reservoir.</title>
        <authorList>
            <person name="Bregnard D."/>
            <person name="Gonzalez D."/>
            <person name="Junier P."/>
        </authorList>
    </citation>
    <scope>NUCLEOTIDE SEQUENCE [LARGE SCALE GENOMIC DNA]</scope>
    <source>
        <strain evidence="3 4">Ins1</strain>
    </source>
</reference>
<proteinExistence type="predicted"/>
<dbReference type="EMBL" id="CP132508">
    <property type="protein sequence ID" value="WPD18788.1"/>
    <property type="molecule type" value="Genomic_DNA"/>
</dbReference>
<dbReference type="NCBIfam" id="TIGR02867">
    <property type="entry name" value="spore_II_P"/>
    <property type="match status" value="1"/>
</dbReference>
<dbReference type="InterPro" id="IPR011672">
    <property type="entry name" value="DUF1614"/>
</dbReference>
<keyword evidence="2" id="KW-1133">Transmembrane helix</keyword>
<accession>A0ABZ0QP48</accession>
<organism evidence="3 4">
    <name type="scientific">Thermaerobacter composti</name>
    <dbReference type="NCBI Taxonomy" id="554949"/>
    <lineage>
        <taxon>Bacteria</taxon>
        <taxon>Bacillati</taxon>
        <taxon>Bacillota</taxon>
        <taxon>Clostridia</taxon>
        <taxon>Eubacteriales</taxon>
        <taxon>Clostridiales Family XVII. Incertae Sedis</taxon>
        <taxon>Thermaerobacter</taxon>
    </lineage>
</organism>
<name>A0ABZ0QP48_9FIRM</name>
<feature type="transmembrane region" description="Helical" evidence="2">
    <location>
        <begin position="112"/>
        <end position="133"/>
    </location>
</feature>
<feature type="transmembrane region" description="Helical" evidence="2">
    <location>
        <begin position="140"/>
        <end position="162"/>
    </location>
</feature>